<dbReference type="AlphaFoldDB" id="G9QIK6"/>
<dbReference type="InterPro" id="IPR024617">
    <property type="entry name" value="DUF3870"/>
</dbReference>
<dbReference type="PATRIC" id="fig|665952.3.peg.794"/>
<organism evidence="2 3">
    <name type="scientific">Bacillus smithii 7_3_47FAA</name>
    <dbReference type="NCBI Taxonomy" id="665952"/>
    <lineage>
        <taxon>Bacteria</taxon>
        <taxon>Bacillati</taxon>
        <taxon>Bacillota</taxon>
        <taxon>Bacilli</taxon>
        <taxon>Bacillales</taxon>
        <taxon>Bacillaceae</taxon>
        <taxon>Bacillus</taxon>
    </lineage>
</organism>
<accession>G9QIK6</accession>
<dbReference type="HOGENOM" id="CLU_1479295_0_0_9"/>
<dbReference type="Proteomes" id="UP000011747">
    <property type="component" value="Unassembled WGS sequence"/>
</dbReference>
<evidence type="ECO:0000259" key="1">
    <source>
        <dbReference type="Pfam" id="PF12986"/>
    </source>
</evidence>
<keyword evidence="3" id="KW-1185">Reference proteome</keyword>
<protein>
    <recommendedName>
        <fullName evidence="1">DUF3870 domain-containing protein</fullName>
    </recommendedName>
</protein>
<dbReference type="EMBL" id="ACWF01000039">
    <property type="protein sequence ID" value="EHL79026.1"/>
    <property type="molecule type" value="Genomic_DNA"/>
</dbReference>
<gene>
    <name evidence="2" type="ORF">HMPREF1015_02297</name>
</gene>
<proteinExistence type="predicted"/>
<dbReference type="Pfam" id="PF12986">
    <property type="entry name" value="DUF3870"/>
    <property type="match status" value="1"/>
</dbReference>
<evidence type="ECO:0000313" key="2">
    <source>
        <dbReference type="EMBL" id="EHL79026.1"/>
    </source>
</evidence>
<reference evidence="2 3" key="1">
    <citation type="submission" date="2011-09" db="EMBL/GenBank/DDBJ databases">
        <title>The Genome Sequence of Bacillus smithii 7_3_47FAA.</title>
        <authorList>
            <consortium name="The Broad Institute Genome Sequencing Platform"/>
            <person name="Earl A."/>
            <person name="Ward D."/>
            <person name="Feldgarden M."/>
            <person name="Gevers D."/>
            <person name="Daigneault M."/>
            <person name="Strauss J."/>
            <person name="Allen-Vercoe E."/>
            <person name="Young S.K."/>
            <person name="Zeng Q."/>
            <person name="Gargeya S."/>
            <person name="Fitzgerald M."/>
            <person name="Haas B."/>
            <person name="Abouelleil A."/>
            <person name="Alvarado L."/>
            <person name="Arachchi H.M."/>
            <person name="Berlin A."/>
            <person name="Brown A."/>
            <person name="Chapman S.B."/>
            <person name="Chen Z."/>
            <person name="Dunbar C."/>
            <person name="Freedman E."/>
            <person name="Gearin G."/>
            <person name="Goldberg J."/>
            <person name="Griggs A."/>
            <person name="Gujja S."/>
            <person name="Heiman D."/>
            <person name="Howarth C."/>
            <person name="Larson L."/>
            <person name="Lui A."/>
            <person name="MacDonald P.J.P."/>
            <person name="Montmayeur A."/>
            <person name="Murphy C."/>
            <person name="Neiman D."/>
            <person name="Pearson M."/>
            <person name="Priest M."/>
            <person name="Roberts A."/>
            <person name="Saif S."/>
            <person name="Shea T."/>
            <person name="Shenoy N."/>
            <person name="Sisk P."/>
            <person name="Stolte C."/>
            <person name="Sykes S."/>
            <person name="Wortman J."/>
            <person name="Nusbaum C."/>
            <person name="Birren B."/>
        </authorList>
    </citation>
    <scope>NUCLEOTIDE SEQUENCE [LARGE SCALE GENOMIC DNA]</scope>
    <source>
        <strain evidence="2 3">7_3_47FAA</strain>
    </source>
</reference>
<comment type="caution">
    <text evidence="2">The sequence shown here is derived from an EMBL/GenBank/DDBJ whole genome shotgun (WGS) entry which is preliminary data.</text>
</comment>
<evidence type="ECO:0000313" key="3">
    <source>
        <dbReference type="Proteomes" id="UP000011747"/>
    </source>
</evidence>
<sequence length="182" mass="21107">MGIRRKKKKSFFTQFIILNFRKDKIFLLINKLFHDIFQYKSTNPRKADTRYKILQVTACESFVLPVLRFKEKDPMHYDSDTIYIIGDAKAPLNNPITKHFNQYFIGLVVDRTSGKIVDVECSATIQLTVQFLKSIFVGKNIEDPVLIQEISQRYFGSSQKALIVAFQDAQKKYKRIVAALST</sequence>
<name>G9QIK6_9BACI</name>
<feature type="domain" description="DUF3870" evidence="1">
    <location>
        <begin position="83"/>
        <end position="174"/>
    </location>
</feature>